<gene>
    <name evidence="2" type="ORF">PHLGIDRAFT_118579</name>
</gene>
<evidence type="ECO:0000313" key="3">
    <source>
        <dbReference type="Proteomes" id="UP000053257"/>
    </source>
</evidence>
<dbReference type="AlphaFoldDB" id="A0A0C3RY16"/>
<keyword evidence="3" id="KW-1185">Reference proteome</keyword>
<evidence type="ECO:0000313" key="2">
    <source>
        <dbReference type="EMBL" id="KIP06896.1"/>
    </source>
</evidence>
<name>A0A0C3RY16_PHLG1</name>
<feature type="compositionally biased region" description="Low complexity" evidence="1">
    <location>
        <begin position="154"/>
        <end position="171"/>
    </location>
</feature>
<proteinExistence type="predicted"/>
<dbReference type="Proteomes" id="UP000053257">
    <property type="component" value="Unassembled WGS sequence"/>
</dbReference>
<feature type="compositionally biased region" description="Polar residues" evidence="1">
    <location>
        <begin position="110"/>
        <end position="124"/>
    </location>
</feature>
<dbReference type="EMBL" id="KN840508">
    <property type="protein sequence ID" value="KIP06896.1"/>
    <property type="molecule type" value="Genomic_DNA"/>
</dbReference>
<reference evidence="2 3" key="1">
    <citation type="journal article" date="2014" name="PLoS Genet.">
        <title>Analysis of the Phlebiopsis gigantea genome, transcriptome and secretome provides insight into its pioneer colonization strategies of wood.</title>
        <authorList>
            <person name="Hori C."/>
            <person name="Ishida T."/>
            <person name="Igarashi K."/>
            <person name="Samejima M."/>
            <person name="Suzuki H."/>
            <person name="Master E."/>
            <person name="Ferreira P."/>
            <person name="Ruiz-Duenas F.J."/>
            <person name="Held B."/>
            <person name="Canessa P."/>
            <person name="Larrondo L.F."/>
            <person name="Schmoll M."/>
            <person name="Druzhinina I.S."/>
            <person name="Kubicek C.P."/>
            <person name="Gaskell J.A."/>
            <person name="Kersten P."/>
            <person name="St John F."/>
            <person name="Glasner J."/>
            <person name="Sabat G."/>
            <person name="Splinter BonDurant S."/>
            <person name="Syed K."/>
            <person name="Yadav J."/>
            <person name="Mgbeahuruike A.C."/>
            <person name="Kovalchuk A."/>
            <person name="Asiegbu F.O."/>
            <person name="Lackner G."/>
            <person name="Hoffmeister D."/>
            <person name="Rencoret J."/>
            <person name="Gutierrez A."/>
            <person name="Sun H."/>
            <person name="Lindquist E."/>
            <person name="Barry K."/>
            <person name="Riley R."/>
            <person name="Grigoriev I.V."/>
            <person name="Henrissat B."/>
            <person name="Kues U."/>
            <person name="Berka R.M."/>
            <person name="Martinez A.T."/>
            <person name="Covert S.F."/>
            <person name="Blanchette R.A."/>
            <person name="Cullen D."/>
        </authorList>
    </citation>
    <scope>NUCLEOTIDE SEQUENCE [LARGE SCALE GENOMIC DNA]</scope>
    <source>
        <strain evidence="2 3">11061_1 CR5-6</strain>
    </source>
</reference>
<sequence length="183" mass="18701">MRAVSLLLTLASAPINKPIKSNKSLSRFTNPLAGLLITRACQSGDGLCSNTRDADKLVNGATQVAAVPIPTLAASRIAVARRSLRVAKVVDAVLQASGYTCLVSGGGQQCQAPGSTNTQSTPLATVTPIPTPKPSPTVDHTTSTGGTAGTPSLVPTDVPTDTFTDAPTDSPTFTTYPLNTISK</sequence>
<feature type="region of interest" description="Disordered" evidence="1">
    <location>
        <begin position="110"/>
        <end position="171"/>
    </location>
</feature>
<organism evidence="2 3">
    <name type="scientific">Phlebiopsis gigantea (strain 11061_1 CR5-6)</name>
    <name type="common">White-rot fungus</name>
    <name type="synonym">Peniophora gigantea</name>
    <dbReference type="NCBI Taxonomy" id="745531"/>
    <lineage>
        <taxon>Eukaryota</taxon>
        <taxon>Fungi</taxon>
        <taxon>Dikarya</taxon>
        <taxon>Basidiomycota</taxon>
        <taxon>Agaricomycotina</taxon>
        <taxon>Agaricomycetes</taxon>
        <taxon>Polyporales</taxon>
        <taxon>Phanerochaetaceae</taxon>
        <taxon>Phlebiopsis</taxon>
    </lineage>
</organism>
<protein>
    <submittedName>
        <fullName evidence="2">Uncharacterized protein</fullName>
    </submittedName>
</protein>
<dbReference type="HOGENOM" id="CLU_1475675_0_0_1"/>
<accession>A0A0C3RY16</accession>
<evidence type="ECO:0000256" key="1">
    <source>
        <dbReference type="SAM" id="MobiDB-lite"/>
    </source>
</evidence>